<dbReference type="Proteomes" id="UP000235388">
    <property type="component" value="Unassembled WGS sequence"/>
</dbReference>
<dbReference type="AlphaFoldDB" id="A0A2N5T6P4"/>
<evidence type="ECO:0000256" key="10">
    <source>
        <dbReference type="ARBA" id="ARBA00066976"/>
    </source>
</evidence>
<dbReference type="InterPro" id="IPR030374">
    <property type="entry name" value="PABS"/>
</dbReference>
<evidence type="ECO:0000256" key="13">
    <source>
        <dbReference type="PROSITE-ProRule" id="PRU00354"/>
    </source>
</evidence>
<dbReference type="GO" id="GO:0016765">
    <property type="term" value="F:transferase activity, transferring alkyl or aryl (other than methyl) groups"/>
    <property type="evidence" value="ECO:0007669"/>
    <property type="project" value="UniProtKB-ARBA"/>
</dbReference>
<evidence type="ECO:0000313" key="21">
    <source>
        <dbReference type="Proteomes" id="UP000235392"/>
    </source>
</evidence>
<evidence type="ECO:0000313" key="19">
    <source>
        <dbReference type="EMBL" id="PLW58467.1"/>
    </source>
</evidence>
<dbReference type="InterPro" id="IPR036291">
    <property type="entry name" value="NAD(P)-bd_dom_sf"/>
</dbReference>
<proteinExistence type="inferred from homology"/>
<dbReference type="Gene3D" id="2.30.140.10">
    <property type="entry name" value="Spermidine synthase, tetramerisation domain"/>
    <property type="match status" value="1"/>
</dbReference>
<keyword evidence="13" id="KW-0620">Polyamine biosynthesis</keyword>
<evidence type="ECO:0000256" key="8">
    <source>
        <dbReference type="ARBA" id="ARBA00051869"/>
    </source>
</evidence>
<evidence type="ECO:0000259" key="15">
    <source>
        <dbReference type="PROSITE" id="PS51006"/>
    </source>
</evidence>
<reference evidence="20 21" key="1">
    <citation type="submission" date="2017-11" db="EMBL/GenBank/DDBJ databases">
        <title>De novo assembly and phasing of dikaryotic genomes from two isolates of Puccinia coronata f. sp. avenae, the causal agent of oat crown rust.</title>
        <authorList>
            <person name="Miller M.E."/>
            <person name="Zhang Y."/>
            <person name="Omidvar V."/>
            <person name="Sperschneider J."/>
            <person name="Schwessinger B."/>
            <person name="Raley C."/>
            <person name="Palmer J.M."/>
            <person name="Garnica D."/>
            <person name="Upadhyaya N."/>
            <person name="Rathjen J."/>
            <person name="Taylor J.M."/>
            <person name="Park R.F."/>
            <person name="Dodds P.N."/>
            <person name="Hirsch C.D."/>
            <person name="Kianian S.F."/>
            <person name="Figueroa M."/>
        </authorList>
    </citation>
    <scope>NUCLEOTIDE SEQUENCE [LARGE SCALE GENOMIC DNA]</scope>
    <source>
        <strain evidence="16">12NC29</strain>
        <strain evidence="17">12SD80</strain>
    </source>
</reference>
<dbReference type="Gene3D" id="3.30.360.10">
    <property type="entry name" value="Dihydrodipicolinate Reductase, domain 2"/>
    <property type="match status" value="1"/>
</dbReference>
<evidence type="ECO:0000256" key="9">
    <source>
        <dbReference type="ARBA" id="ARBA00060549"/>
    </source>
</evidence>
<dbReference type="GO" id="GO:0005737">
    <property type="term" value="C:cytoplasm"/>
    <property type="evidence" value="ECO:0007669"/>
    <property type="project" value="TreeGrafter"/>
</dbReference>
<dbReference type="InterPro" id="IPR029063">
    <property type="entry name" value="SAM-dependent_MTases_sf"/>
</dbReference>
<dbReference type="InterPro" id="IPR037163">
    <property type="entry name" value="Spermidine_synt_N_sf"/>
</dbReference>
<evidence type="ECO:0000313" key="16">
    <source>
        <dbReference type="EMBL" id="PLW21162.1"/>
    </source>
</evidence>
<dbReference type="EMBL" id="PGCJ01000003">
    <property type="protein sequence ID" value="PLW58467.1"/>
    <property type="molecule type" value="Genomic_DNA"/>
</dbReference>
<dbReference type="SUPFAM" id="SSF53335">
    <property type="entry name" value="S-adenosyl-L-methionine-dependent methyltransferases"/>
    <property type="match status" value="1"/>
</dbReference>
<organism evidence="16 20">
    <name type="scientific">Puccinia coronata f. sp. avenae</name>
    <dbReference type="NCBI Taxonomy" id="200324"/>
    <lineage>
        <taxon>Eukaryota</taxon>
        <taxon>Fungi</taxon>
        <taxon>Dikarya</taxon>
        <taxon>Basidiomycota</taxon>
        <taxon>Pucciniomycotina</taxon>
        <taxon>Pucciniomycetes</taxon>
        <taxon>Pucciniales</taxon>
        <taxon>Pucciniaceae</taxon>
        <taxon>Puccinia</taxon>
    </lineage>
</organism>
<evidence type="ECO:0000256" key="14">
    <source>
        <dbReference type="RuleBase" id="RU003836"/>
    </source>
</evidence>
<dbReference type="FunFam" id="3.40.50.150:FF:000013">
    <property type="entry name" value="Spermidine synthase"/>
    <property type="match status" value="1"/>
</dbReference>
<evidence type="ECO:0000256" key="11">
    <source>
        <dbReference type="ARBA" id="ARBA00067598"/>
    </source>
</evidence>
<sequence length="810" mass="89182">MTSSLTHPAIKDGWFREESSLWPGQAMSLQVNKVLHIEKSKFQDVLVFESTSHGNVLVLDGAIQCVENDEFSYQEMIAHLPLNSHPNPENVLVIGGGDGGVLREVLKHPSVKTATLVDIDEAVPRVSKAFLPHMAAGFNDHRVTVHIGDGFQYLRDQTGKFDVIITDSSDPNEGPAQTLFGMPYFELLKSALKPNGSIATQGECIWLHLPLIHSLIKGAKDLFPQVEYAYTSIPTYPSGTIGFVVCSLDKDRNLKQPLRQVRNTKYYNKNVHAAAFVLPEFARQAVEAAKANRDIPSKYSAAQSSAPGKKILLLGSGFVAQPAADYLLRRPENQVTVASFSLWKAERFASELGREVKAMSLDINDSDALDKAVSEHDLVISLVPYIHHASVIKSAIKFKKNVVTTSYVSPAMRALDDEAKKAGITILNEIGLDPGIDHLYAVKMIDNVHRAGGKIIEFISYCCGLPAPECSDNPLGYKFSWSSRGVLLALLNSAKLYSKGKLIEIEGQQLMNYAQPYFISPAFAFVAYPNRDSTPFREFYEIPEAQTVVRGTIRYQGFPAFIKTLVDMGFLSETPQAYLKPDSTLPWKEVTTRVLGADNSTEACLISEIKKRTTFISEKDEIRILAGLRWIGIFGDDHAVPRGNILDTLCARLETMMQYEKNERDMVVLQHKFGIQWKDGRTETRTSTLIEYGAPYQSGTGPSAMAKLVGVPCGIAVQLILDGKITKKGVLAPYSLDIVEPLLAELSAVPSASLLTGAKAHKPLMNILFPWASETSHKPALCSAYESPEPLSIAPIAETQSSLDKLNDIR</sequence>
<dbReference type="Gene3D" id="3.40.50.150">
    <property type="entry name" value="Vaccinia Virus protein VP39"/>
    <property type="match status" value="1"/>
</dbReference>
<dbReference type="NCBIfam" id="TIGR00417">
    <property type="entry name" value="speE"/>
    <property type="match status" value="1"/>
</dbReference>
<protein>
    <recommendedName>
        <fullName evidence="11">Saccharopine dehydrogenase [NADP(+), L-glutamate-forming]</fullName>
        <ecNumber evidence="10">1.5.1.10</ecNumber>
    </recommendedName>
    <alternativeName>
        <fullName evidence="12">Saccharopine reductase</fullName>
    </alternativeName>
</protein>
<dbReference type="SUPFAM" id="SSF51735">
    <property type="entry name" value="NAD(P)-binding Rossmann-fold domains"/>
    <property type="match status" value="1"/>
</dbReference>
<dbReference type="Proteomes" id="UP000235392">
    <property type="component" value="Unassembled WGS sequence"/>
</dbReference>
<name>A0A2N5T6P4_9BASI</name>
<dbReference type="Pfam" id="PF03435">
    <property type="entry name" value="Sacchrp_dh_NADP"/>
    <property type="match status" value="1"/>
</dbReference>
<dbReference type="PANTHER" id="PTHR11133">
    <property type="entry name" value="SACCHAROPINE DEHYDROGENASE"/>
    <property type="match status" value="1"/>
</dbReference>
<keyword evidence="4" id="KW-0521">NADP</keyword>
<evidence type="ECO:0000256" key="12">
    <source>
        <dbReference type="ARBA" id="ARBA00083134"/>
    </source>
</evidence>
<dbReference type="EC" id="1.5.1.10" evidence="10"/>
<dbReference type="InterPro" id="IPR032095">
    <property type="entry name" value="Sacchrp_dh-like_C"/>
</dbReference>
<keyword evidence="6" id="KW-0457">Lysine biosynthesis</keyword>
<evidence type="ECO:0000256" key="3">
    <source>
        <dbReference type="ARBA" id="ARBA00022679"/>
    </source>
</evidence>
<comment type="similarity">
    <text evidence="7">Belongs to the saccharopine dehydrogenase family.</text>
</comment>
<evidence type="ECO:0000313" key="20">
    <source>
        <dbReference type="Proteomes" id="UP000235388"/>
    </source>
</evidence>
<dbReference type="GO" id="GO:0004755">
    <property type="term" value="F:saccharopine dehydrogenase (NADP+, L-glutamate-forming) activity"/>
    <property type="evidence" value="ECO:0007669"/>
    <property type="project" value="UniProtKB-EC"/>
</dbReference>
<dbReference type="InterPro" id="IPR051168">
    <property type="entry name" value="AASS"/>
</dbReference>
<comment type="catalytic activity">
    <reaction evidence="8">
        <text>L-saccharopine + NADP(+) + H2O = (S)-2-amino-6-oxohexanoate + L-glutamate + NADPH + H(+)</text>
        <dbReference type="Rhea" id="RHEA:10020"/>
        <dbReference type="ChEBI" id="CHEBI:15377"/>
        <dbReference type="ChEBI" id="CHEBI:15378"/>
        <dbReference type="ChEBI" id="CHEBI:29985"/>
        <dbReference type="ChEBI" id="CHEBI:57783"/>
        <dbReference type="ChEBI" id="CHEBI:57951"/>
        <dbReference type="ChEBI" id="CHEBI:58321"/>
        <dbReference type="ChEBI" id="CHEBI:58349"/>
        <dbReference type="EC" id="1.5.1.10"/>
    </reaction>
</comment>
<keyword evidence="3 13" id="KW-0808">Transferase</keyword>
<evidence type="ECO:0000256" key="1">
    <source>
        <dbReference type="ARBA" id="ARBA00007867"/>
    </source>
</evidence>
<evidence type="ECO:0000256" key="2">
    <source>
        <dbReference type="ARBA" id="ARBA00022605"/>
    </source>
</evidence>
<dbReference type="GO" id="GO:0006596">
    <property type="term" value="P:polyamine biosynthetic process"/>
    <property type="evidence" value="ECO:0007669"/>
    <property type="project" value="UniProtKB-UniRule"/>
</dbReference>
<dbReference type="EMBL" id="PGCI01000629">
    <property type="protein sequence ID" value="PLW23593.1"/>
    <property type="molecule type" value="Genomic_DNA"/>
</dbReference>
<gene>
    <name evidence="19" type="ORF">PCANC_00499</name>
    <name evidence="16" type="ORF">PCANC_05502</name>
    <name evidence="18" type="ORF">PCASD_08449</name>
    <name evidence="17" type="ORF">PCASD_11394</name>
</gene>
<evidence type="ECO:0000256" key="4">
    <source>
        <dbReference type="ARBA" id="ARBA00022857"/>
    </source>
</evidence>
<keyword evidence="20" id="KW-1185">Reference proteome</keyword>
<dbReference type="Pfam" id="PF01564">
    <property type="entry name" value="Spermine_synth"/>
    <property type="match status" value="1"/>
</dbReference>
<dbReference type="Pfam" id="PF16653">
    <property type="entry name" value="Sacchrp_dh_C"/>
    <property type="match status" value="1"/>
</dbReference>
<dbReference type="Gene3D" id="3.40.50.720">
    <property type="entry name" value="NAD(P)-binding Rossmann-like Domain"/>
    <property type="match status" value="1"/>
</dbReference>
<comment type="pathway">
    <text evidence="9">Amino-acid biosynthesis; L-lysine biosynthesis via AAA pathway; L-lysine from L-alpha-aminoadipate (fungal route): step 2/3.</text>
</comment>
<dbReference type="FunFam" id="1.10.1870.10:FF:000002">
    <property type="entry name" value="Saccharopine dehydrogenase Lys9"/>
    <property type="match status" value="1"/>
</dbReference>
<feature type="active site" description="Proton acceptor" evidence="13">
    <location>
        <position position="167"/>
    </location>
</feature>
<dbReference type="PANTHER" id="PTHR11133:SF22">
    <property type="entry name" value="ALPHA-AMINOADIPIC SEMIALDEHYDE SYNTHASE, MITOCHONDRIAL"/>
    <property type="match status" value="1"/>
</dbReference>
<dbReference type="PROSITE" id="PS51006">
    <property type="entry name" value="PABS_2"/>
    <property type="match status" value="1"/>
</dbReference>
<dbReference type="EMBL" id="PGCJ01000787">
    <property type="protein sequence ID" value="PLW21162.1"/>
    <property type="molecule type" value="Genomic_DNA"/>
</dbReference>
<dbReference type="OrthoDB" id="10059875at2759"/>
<dbReference type="STRING" id="200324.A0A2N5T6P4"/>
<dbReference type="InterPro" id="IPR035246">
    <property type="entry name" value="Spermidine_synt_N"/>
</dbReference>
<evidence type="ECO:0000256" key="5">
    <source>
        <dbReference type="ARBA" id="ARBA00023002"/>
    </source>
</evidence>
<keyword evidence="2" id="KW-0028">Amino-acid biosynthesis</keyword>
<dbReference type="InterPro" id="IPR001045">
    <property type="entry name" value="Spermi_synthase"/>
</dbReference>
<dbReference type="FunFam" id="3.40.50.720:FF:000072">
    <property type="entry name" value="Saccharopine dehydrogenase [NADP(+), L-glutamate-forming]"/>
    <property type="match status" value="1"/>
</dbReference>
<dbReference type="SUPFAM" id="SSF55347">
    <property type="entry name" value="Glyceraldehyde-3-phosphate dehydrogenase-like, C-terminal domain"/>
    <property type="match status" value="1"/>
</dbReference>
<dbReference type="NCBIfam" id="NF002010">
    <property type="entry name" value="PRK00811.1"/>
    <property type="match status" value="1"/>
</dbReference>
<keyword evidence="5" id="KW-0560">Oxidoreductase</keyword>
<evidence type="ECO:0000256" key="6">
    <source>
        <dbReference type="ARBA" id="ARBA00023154"/>
    </source>
</evidence>
<evidence type="ECO:0000256" key="7">
    <source>
        <dbReference type="ARBA" id="ARBA00038048"/>
    </source>
</evidence>
<dbReference type="InterPro" id="IPR030373">
    <property type="entry name" value="PABS_CS"/>
</dbReference>
<comment type="caution">
    <text evidence="16">The sequence shown here is derived from an EMBL/GenBank/DDBJ whole genome shotgun (WGS) entry which is preliminary data.</text>
</comment>
<dbReference type="GO" id="GO:0019878">
    <property type="term" value="P:lysine biosynthetic process via aminoadipic acid"/>
    <property type="evidence" value="ECO:0007669"/>
    <property type="project" value="TreeGrafter"/>
</dbReference>
<dbReference type="GO" id="GO:0015940">
    <property type="term" value="P:pantothenate biosynthetic process"/>
    <property type="evidence" value="ECO:0007669"/>
    <property type="project" value="UniProtKB-ARBA"/>
</dbReference>
<evidence type="ECO:0000313" key="18">
    <source>
        <dbReference type="EMBL" id="PLW39011.1"/>
    </source>
</evidence>
<dbReference type="FunFam" id="3.30.360.10:FF:000008">
    <property type="entry name" value="Alpha-aminoadipic semialdehyde synthase, mitochondrial"/>
    <property type="match status" value="1"/>
</dbReference>
<comment type="similarity">
    <text evidence="1 14">Belongs to the spermidine/spermine synthase family.</text>
</comment>
<evidence type="ECO:0000313" key="17">
    <source>
        <dbReference type="EMBL" id="PLW23593.1"/>
    </source>
</evidence>
<dbReference type="EMBL" id="PGCI01000120">
    <property type="protein sequence ID" value="PLW39011.1"/>
    <property type="molecule type" value="Genomic_DNA"/>
</dbReference>
<dbReference type="InterPro" id="IPR005097">
    <property type="entry name" value="Sacchrp_dh_NADP-bd"/>
</dbReference>
<dbReference type="CDD" id="cd02440">
    <property type="entry name" value="AdoMet_MTases"/>
    <property type="match status" value="1"/>
</dbReference>
<dbReference type="PROSITE" id="PS01330">
    <property type="entry name" value="PABS_1"/>
    <property type="match status" value="1"/>
</dbReference>
<feature type="domain" description="PABS" evidence="15">
    <location>
        <begin position="12"/>
        <end position="248"/>
    </location>
</feature>
<accession>A0A2N5T6P4</accession>
<dbReference type="Gene3D" id="1.10.1870.10">
    <property type="entry name" value="Domain 3, Saccharopine reductase"/>
    <property type="match status" value="1"/>
</dbReference>
<dbReference type="HAMAP" id="MF_00198">
    <property type="entry name" value="Spermidine_synth"/>
    <property type="match status" value="1"/>
</dbReference>
<dbReference type="FunFam" id="2.30.140.10:FF:000001">
    <property type="entry name" value="SPE3p Spermidine synthase"/>
    <property type="match status" value="1"/>
</dbReference>
<dbReference type="Pfam" id="PF17284">
    <property type="entry name" value="Spermine_synt_N"/>
    <property type="match status" value="1"/>
</dbReference>